<dbReference type="PROSITE" id="PS00074">
    <property type="entry name" value="GLFV_DEHYDROGENASE"/>
    <property type="match status" value="1"/>
</dbReference>
<dbReference type="PATRIC" id="fig|1429043.3.peg.4053"/>
<keyword evidence="10" id="KW-1185">Reference proteome</keyword>
<dbReference type="RefSeq" id="WP_044350640.1">
    <property type="nucleotide sequence ID" value="NZ_AZAC01000032.1"/>
</dbReference>
<evidence type="ECO:0000313" key="10">
    <source>
        <dbReference type="Proteomes" id="UP000032233"/>
    </source>
</evidence>
<dbReference type="InterPro" id="IPR046346">
    <property type="entry name" value="Aminoacid_DH-like_N_sf"/>
</dbReference>
<dbReference type="STRING" id="1429043.X474_19120"/>
<dbReference type="InterPro" id="IPR006096">
    <property type="entry name" value="Glu/Leu/Phe/Val/Trp_DH_C"/>
</dbReference>
<dbReference type="SUPFAM" id="SSF53223">
    <property type="entry name" value="Aminoacid dehydrogenase-like, N-terminal domain"/>
    <property type="match status" value="1"/>
</dbReference>
<feature type="site" description="Important for catalysis" evidence="6">
    <location>
        <position position="149"/>
    </location>
</feature>
<dbReference type="Pfam" id="PF00208">
    <property type="entry name" value="ELFV_dehydrog"/>
    <property type="match status" value="1"/>
</dbReference>
<organism evidence="9 10">
    <name type="scientific">Dethiosulfatarculus sandiegensis</name>
    <dbReference type="NCBI Taxonomy" id="1429043"/>
    <lineage>
        <taxon>Bacteria</taxon>
        <taxon>Pseudomonadati</taxon>
        <taxon>Thermodesulfobacteriota</taxon>
        <taxon>Desulfarculia</taxon>
        <taxon>Desulfarculales</taxon>
        <taxon>Desulfarculaceae</taxon>
        <taxon>Dethiosulfatarculus</taxon>
    </lineage>
</organism>
<dbReference type="GO" id="GO:0006538">
    <property type="term" value="P:L-glutamate catabolic process"/>
    <property type="evidence" value="ECO:0007669"/>
    <property type="project" value="TreeGrafter"/>
</dbReference>
<dbReference type="PANTHER" id="PTHR11606">
    <property type="entry name" value="GLUTAMATE DEHYDROGENASE"/>
    <property type="match status" value="1"/>
</dbReference>
<dbReference type="GO" id="GO:0004352">
    <property type="term" value="F:glutamate dehydrogenase (NAD+) activity"/>
    <property type="evidence" value="ECO:0007669"/>
    <property type="project" value="TreeGrafter"/>
</dbReference>
<dbReference type="PRINTS" id="PR00082">
    <property type="entry name" value="GLFDHDRGNASE"/>
</dbReference>
<feature type="binding site" evidence="5">
    <location>
        <position position="353"/>
    </location>
    <ligand>
        <name>substrate</name>
    </ligand>
</feature>
<dbReference type="SMART" id="SM00839">
    <property type="entry name" value="ELFV_dehydrog"/>
    <property type="match status" value="1"/>
</dbReference>
<dbReference type="Proteomes" id="UP000032233">
    <property type="component" value="Unassembled WGS sequence"/>
</dbReference>
<dbReference type="SUPFAM" id="SSF51735">
    <property type="entry name" value="NAD(P)-binding Rossmann-fold domains"/>
    <property type="match status" value="1"/>
</dbReference>
<dbReference type="InterPro" id="IPR014362">
    <property type="entry name" value="Glu_DH"/>
</dbReference>
<dbReference type="Pfam" id="PF02812">
    <property type="entry name" value="ELFV_dehydrog_N"/>
    <property type="match status" value="1"/>
</dbReference>
<evidence type="ECO:0000256" key="4">
    <source>
        <dbReference type="PIRSR" id="PIRSR000185-1"/>
    </source>
</evidence>
<keyword evidence="2 3" id="KW-0560">Oxidoreductase</keyword>
<evidence type="ECO:0000256" key="2">
    <source>
        <dbReference type="ARBA" id="ARBA00023002"/>
    </source>
</evidence>
<keyword evidence="5" id="KW-0520">NAD</keyword>
<dbReference type="Gene3D" id="3.40.50.720">
    <property type="entry name" value="NAD(P)-binding Rossmann-like Domain"/>
    <property type="match status" value="1"/>
</dbReference>
<evidence type="ECO:0000259" key="8">
    <source>
        <dbReference type="SMART" id="SM00839"/>
    </source>
</evidence>
<dbReference type="FunCoup" id="A0A0D2JSH7">
    <property type="interactions" value="463"/>
</dbReference>
<sequence length="420" mass="45440">METKDSAANAYAMAIEQIESAVKYMEIETCFVDRLKTTDREVTVHLPVKMDDGTYRIFTGYRVQHCGVYGPYKGGIRYHPDTDLDEVRALAMWMTWKSAVVNIPFGGAKGGVNCNPKEMSSREIENLTRRFTWGLSNIIGPERDIPAPDVYTNPQVMAWIMDTYSILRGYAVPGVVTGKPLELGGSLGRHEATGKGVVITALQACHQLGLDPKGLTVAVQGAGNVGGVAAAAFSKAGFKVVAISDSKGGIHNPKGLDVNAVLACKNQYSCVIKPGMKGDSVTNSELLELKCDILAPCALEGVITKKNAAKVKARIIAEGANGPTTPNADKILHDKGAFVVPDILANAGGVTVSYFEWVQNLQNLLWDEEEIGRRLEKRLCSSFEEVHGIAMEKKVDMRTAALILGIGRVARALKLRGFYP</sequence>
<comment type="similarity">
    <text evidence="1 3 7">Belongs to the Glu/Leu/Phe/Val dehydrogenases family.</text>
</comment>
<dbReference type="PANTHER" id="PTHR11606:SF13">
    <property type="entry name" value="GLUTAMATE DEHYDROGENASE 1, MITOCHONDRIAL"/>
    <property type="match status" value="1"/>
</dbReference>
<dbReference type="Gene3D" id="3.40.50.10860">
    <property type="entry name" value="Leucine Dehydrogenase, chain A, domain 1"/>
    <property type="match status" value="1"/>
</dbReference>
<protein>
    <recommendedName>
        <fullName evidence="3">Glutamate dehydrogenase</fullName>
    </recommendedName>
</protein>
<evidence type="ECO:0000256" key="1">
    <source>
        <dbReference type="ARBA" id="ARBA00006382"/>
    </source>
</evidence>
<dbReference type="PIRSF" id="PIRSF000185">
    <property type="entry name" value="Glu_DH"/>
    <property type="match status" value="1"/>
</dbReference>
<feature type="binding site" evidence="5">
    <location>
        <position position="224"/>
    </location>
    <ligand>
        <name>NAD(+)</name>
        <dbReference type="ChEBI" id="CHEBI:57540"/>
    </ligand>
</feature>
<dbReference type="InParanoid" id="A0A0D2JSH7"/>
<feature type="binding site" evidence="5">
    <location>
        <position position="73"/>
    </location>
    <ligand>
        <name>substrate</name>
    </ligand>
</feature>
<dbReference type="EMBL" id="AZAC01000032">
    <property type="protein sequence ID" value="KIX12445.1"/>
    <property type="molecule type" value="Genomic_DNA"/>
</dbReference>
<dbReference type="InterPro" id="IPR036291">
    <property type="entry name" value="NAD(P)-bd_dom_sf"/>
</dbReference>
<keyword evidence="5" id="KW-0547">Nucleotide-binding</keyword>
<dbReference type="GO" id="GO:0000166">
    <property type="term" value="F:nucleotide binding"/>
    <property type="evidence" value="ECO:0007669"/>
    <property type="project" value="UniProtKB-KW"/>
</dbReference>
<reference evidence="9 10" key="1">
    <citation type="submission" date="2013-11" db="EMBL/GenBank/DDBJ databases">
        <title>Metagenomic analysis of a methanogenic consortium involved in long chain n-alkane degradation.</title>
        <authorList>
            <person name="Davidova I.A."/>
            <person name="Callaghan A.V."/>
            <person name="Wawrik B."/>
            <person name="Pruitt S."/>
            <person name="Marks C."/>
            <person name="Duncan K.E."/>
            <person name="Suflita J.M."/>
        </authorList>
    </citation>
    <scope>NUCLEOTIDE SEQUENCE [LARGE SCALE GENOMIC DNA]</scope>
    <source>
        <strain evidence="9 10">SPR</strain>
    </source>
</reference>
<comment type="caution">
    <text evidence="9">The sequence shown here is derived from an EMBL/GenBank/DDBJ whole genome shotgun (WGS) entry which is preliminary data.</text>
</comment>
<evidence type="ECO:0000256" key="7">
    <source>
        <dbReference type="RuleBase" id="RU004417"/>
    </source>
</evidence>
<evidence type="ECO:0000256" key="6">
    <source>
        <dbReference type="PIRSR" id="PIRSR000185-3"/>
    </source>
</evidence>
<feature type="active site" description="Proton donor" evidence="4">
    <location>
        <position position="109"/>
    </location>
</feature>
<accession>A0A0D2JSH7</accession>
<evidence type="ECO:0000313" key="9">
    <source>
        <dbReference type="EMBL" id="KIX12445.1"/>
    </source>
</evidence>
<dbReference type="InterPro" id="IPR006095">
    <property type="entry name" value="Glu/Leu/Phe/Val/Trp_DH"/>
</dbReference>
<dbReference type="AlphaFoldDB" id="A0A0D2JSH7"/>
<feature type="domain" description="Glutamate/phenylalanine/leucine/valine/L-tryptophan dehydrogenase C-terminal" evidence="8">
    <location>
        <begin position="186"/>
        <end position="417"/>
    </location>
</feature>
<feature type="binding site" evidence="5">
    <location>
        <position position="193"/>
    </location>
    <ligand>
        <name>NAD(+)</name>
        <dbReference type="ChEBI" id="CHEBI:57540"/>
    </ligand>
</feature>
<dbReference type="CDD" id="cd01076">
    <property type="entry name" value="NAD_bind_1_Glu_DH"/>
    <property type="match status" value="1"/>
</dbReference>
<proteinExistence type="inferred from homology"/>
<name>A0A0D2JSH7_9BACT</name>
<evidence type="ECO:0000256" key="5">
    <source>
        <dbReference type="PIRSR" id="PIRSR000185-2"/>
    </source>
</evidence>
<dbReference type="OrthoDB" id="9803297at2"/>
<dbReference type="InterPro" id="IPR033524">
    <property type="entry name" value="Glu/Leu/Phe/Val_DH_AS"/>
</dbReference>
<dbReference type="FunFam" id="3.40.50.10860:FF:000003">
    <property type="entry name" value="Glutamate dehydrogenase"/>
    <property type="match status" value="1"/>
</dbReference>
<dbReference type="InterPro" id="IPR006097">
    <property type="entry name" value="Glu/Leu/Phe/Val/Trp_DH_dimer"/>
</dbReference>
<dbReference type="InterPro" id="IPR033922">
    <property type="entry name" value="NAD_bind_Glu_DH"/>
</dbReference>
<gene>
    <name evidence="9" type="ORF">X474_19120</name>
</gene>
<evidence type="ECO:0000256" key="3">
    <source>
        <dbReference type="PIRNR" id="PIRNR000185"/>
    </source>
</evidence>
<feature type="binding site" evidence="5">
    <location>
        <position position="97"/>
    </location>
    <ligand>
        <name>substrate</name>
    </ligand>
</feature>